<sequence length="216" mass="24772">MRFRNSVPGWTSQVGLENSKGHNQEDGLIMEKEYLVEAEADLKEHTLKRDMSSLFVTFNRNTRPEESTALRLQTISQLYGLRVELPYRIDSLKPFVTEETKKRIDRSLGIVCISLVNPTEELLSEVNYANEQNKIIIHIHDSKIQMPPVNESKNKNLFRIGIDFEKDNHNDTFHKIGNFFAEKSNKENSQRLNAGLALIGIALGMLVLSHFDDDKT</sequence>
<dbReference type="AlphaFoldDB" id="M6HU92"/>
<reference evidence="2 3" key="1">
    <citation type="submission" date="2013-01" db="EMBL/GenBank/DDBJ databases">
        <authorList>
            <person name="Harkins D.M."/>
            <person name="Durkin A.S."/>
            <person name="Brinkac L.M."/>
            <person name="Haft D.H."/>
            <person name="Selengut J.D."/>
            <person name="Sanka R."/>
            <person name="DePew J."/>
            <person name="Purushe J."/>
            <person name="Tulsiani S.M."/>
            <person name="Graham G.C."/>
            <person name="Burns M.-A."/>
            <person name="Dohnt M.F."/>
            <person name="Smythe L.D."/>
            <person name="McKay D.B."/>
            <person name="Craig S.B."/>
            <person name="Vinetz J.M."/>
            <person name="Sutton G.G."/>
            <person name="Nierman W.C."/>
            <person name="Fouts D.E."/>
        </authorList>
    </citation>
    <scope>NUCLEOTIDE SEQUENCE [LARGE SCALE GENOMIC DNA]</scope>
    <source>
        <strain evidence="2 3">LT2156</strain>
    </source>
</reference>
<dbReference type="Proteomes" id="UP000012089">
    <property type="component" value="Unassembled WGS sequence"/>
</dbReference>
<dbReference type="EMBL" id="AFMF02000033">
    <property type="protein sequence ID" value="EMM94476.1"/>
    <property type="molecule type" value="Genomic_DNA"/>
</dbReference>
<evidence type="ECO:0000313" key="3">
    <source>
        <dbReference type="Proteomes" id="UP000012089"/>
    </source>
</evidence>
<evidence type="ECO:0000313" key="2">
    <source>
        <dbReference type="EMBL" id="EMM94476.1"/>
    </source>
</evidence>
<name>M6HU92_LEPIR</name>
<organism evidence="2 3">
    <name type="scientific">Leptospira interrogans serovar Zanoni str. LT2156</name>
    <dbReference type="NCBI Taxonomy" id="1001601"/>
    <lineage>
        <taxon>Bacteria</taxon>
        <taxon>Pseudomonadati</taxon>
        <taxon>Spirochaetota</taxon>
        <taxon>Spirochaetia</taxon>
        <taxon>Leptospirales</taxon>
        <taxon>Leptospiraceae</taxon>
        <taxon>Leptospira</taxon>
    </lineage>
</organism>
<accession>M6HU92</accession>
<gene>
    <name evidence="2" type="ORF">LEP1GSC158_1607</name>
</gene>
<keyword evidence="1" id="KW-0472">Membrane</keyword>
<evidence type="ECO:0000256" key="1">
    <source>
        <dbReference type="SAM" id="Phobius"/>
    </source>
</evidence>
<protein>
    <submittedName>
        <fullName evidence="2">Uncharacterized protein</fullName>
    </submittedName>
</protein>
<comment type="caution">
    <text evidence="2">The sequence shown here is derived from an EMBL/GenBank/DDBJ whole genome shotgun (WGS) entry which is preliminary data.</text>
</comment>
<feature type="transmembrane region" description="Helical" evidence="1">
    <location>
        <begin position="192"/>
        <end position="211"/>
    </location>
</feature>
<keyword evidence="1" id="KW-0812">Transmembrane</keyword>
<keyword evidence="1" id="KW-1133">Transmembrane helix</keyword>
<proteinExistence type="predicted"/>